<proteinExistence type="predicted"/>
<dbReference type="EMBL" id="JAQQWK010000002">
    <property type="protein sequence ID" value="KAK8052204.1"/>
    <property type="molecule type" value="Genomic_DNA"/>
</dbReference>
<dbReference type="Proteomes" id="UP001444661">
    <property type="component" value="Unassembled WGS sequence"/>
</dbReference>
<protein>
    <submittedName>
        <fullName evidence="1">Uncharacterized protein</fullName>
    </submittedName>
</protein>
<sequence length="136" mass="15757">MDFFRFLAEVCNMVYKALLVDPPDNVILMAYEHQYNRPGSKLLRHDWLCGRQVDFQPAVIRLNKRARLEASPFLYSQIHFGLRNAKELGRGVDKRCESMLSLFPRIIGRDNTSLVRHVTVQFPHLSQHDGCALYAP</sequence>
<accession>A0ABR1U2R1</accession>
<reference evidence="1 2" key="1">
    <citation type="submission" date="2023-01" db="EMBL/GenBank/DDBJ databases">
        <title>Analysis of 21 Apiospora genomes using comparative genomics revels a genus with tremendous synthesis potential of carbohydrate active enzymes and secondary metabolites.</title>
        <authorList>
            <person name="Sorensen T."/>
        </authorList>
    </citation>
    <scope>NUCLEOTIDE SEQUENCE [LARGE SCALE GENOMIC DNA]</scope>
    <source>
        <strain evidence="1 2">CBS 33761</strain>
    </source>
</reference>
<name>A0ABR1U2R1_9PEZI</name>
<gene>
    <name evidence="1" type="ORF">PG993_003589</name>
</gene>
<keyword evidence="2" id="KW-1185">Reference proteome</keyword>
<evidence type="ECO:0000313" key="1">
    <source>
        <dbReference type="EMBL" id="KAK8052204.1"/>
    </source>
</evidence>
<comment type="caution">
    <text evidence="1">The sequence shown here is derived from an EMBL/GenBank/DDBJ whole genome shotgun (WGS) entry which is preliminary data.</text>
</comment>
<organism evidence="1 2">
    <name type="scientific">Apiospora rasikravindrae</name>
    <dbReference type="NCBI Taxonomy" id="990691"/>
    <lineage>
        <taxon>Eukaryota</taxon>
        <taxon>Fungi</taxon>
        <taxon>Dikarya</taxon>
        <taxon>Ascomycota</taxon>
        <taxon>Pezizomycotina</taxon>
        <taxon>Sordariomycetes</taxon>
        <taxon>Xylariomycetidae</taxon>
        <taxon>Amphisphaeriales</taxon>
        <taxon>Apiosporaceae</taxon>
        <taxon>Apiospora</taxon>
    </lineage>
</organism>
<evidence type="ECO:0000313" key="2">
    <source>
        <dbReference type="Proteomes" id="UP001444661"/>
    </source>
</evidence>